<organism evidence="11 12">
    <name type="scientific">Ruminobacter amylophilus</name>
    <dbReference type="NCBI Taxonomy" id="867"/>
    <lineage>
        <taxon>Bacteria</taxon>
        <taxon>Pseudomonadati</taxon>
        <taxon>Pseudomonadota</taxon>
        <taxon>Gammaproteobacteria</taxon>
        <taxon>Aeromonadales</taxon>
        <taxon>Succinivibrionaceae</taxon>
        <taxon>Ruminobacter</taxon>
    </lineage>
</organism>
<feature type="binding site" evidence="9">
    <location>
        <begin position="8"/>
        <end position="9"/>
    </location>
    <ligand>
        <name>ATP</name>
        <dbReference type="ChEBI" id="CHEBI:30616"/>
    </ligand>
</feature>
<comment type="cofactor">
    <cofactor evidence="9">
        <name>Mg(2+)</name>
        <dbReference type="ChEBI" id="CHEBI:18420"/>
    </cofactor>
</comment>
<protein>
    <recommendedName>
        <fullName evidence="9">Phosphopantetheine adenylyltransferase</fullName>
        <ecNumber evidence="9">2.7.7.3</ecNumber>
    </recommendedName>
    <alternativeName>
        <fullName evidence="9">Dephospho-CoA pyrophosphorylase</fullName>
    </alternativeName>
    <alternativeName>
        <fullName evidence="9">Pantetheine-phosphate adenylyltransferase</fullName>
        <shortName evidence="9">PPAT</shortName>
    </alternativeName>
</protein>
<dbReference type="PRINTS" id="PR01020">
    <property type="entry name" value="LPSBIOSNTHSS"/>
</dbReference>
<evidence type="ECO:0000256" key="9">
    <source>
        <dbReference type="HAMAP-Rule" id="MF_00151"/>
    </source>
</evidence>
<dbReference type="PANTHER" id="PTHR21342:SF1">
    <property type="entry name" value="PHOSPHOPANTETHEINE ADENYLYLTRANSFERASE"/>
    <property type="match status" value="1"/>
</dbReference>
<dbReference type="AlphaFoldDB" id="A0A662ZHV0"/>
<dbReference type="NCBIfam" id="TIGR01510">
    <property type="entry name" value="coaD_prev_kdtB"/>
    <property type="match status" value="1"/>
</dbReference>
<feature type="binding site" evidence="9">
    <location>
        <position position="71"/>
    </location>
    <ligand>
        <name>substrate</name>
    </ligand>
</feature>
<dbReference type="PANTHER" id="PTHR21342">
    <property type="entry name" value="PHOSPHOPANTETHEINE ADENYLYLTRANSFERASE"/>
    <property type="match status" value="1"/>
</dbReference>
<evidence type="ECO:0000259" key="10">
    <source>
        <dbReference type="Pfam" id="PF01467"/>
    </source>
</evidence>
<keyword evidence="4 9" id="KW-0547">Nucleotide-binding</keyword>
<feature type="site" description="Transition state stabilizer" evidence="9">
    <location>
        <position position="16"/>
    </location>
</feature>
<dbReference type="OrthoDB" id="9806661at2"/>
<dbReference type="NCBIfam" id="TIGR00125">
    <property type="entry name" value="cyt_tran_rel"/>
    <property type="match status" value="1"/>
</dbReference>
<dbReference type="HAMAP" id="MF_00151">
    <property type="entry name" value="PPAT_bact"/>
    <property type="match status" value="1"/>
</dbReference>
<proteinExistence type="inferred from homology"/>
<comment type="subcellular location">
    <subcellularLocation>
        <location evidence="9">Cytoplasm</location>
    </subcellularLocation>
</comment>
<dbReference type="UniPathway" id="UPA00241">
    <property type="reaction ID" value="UER00355"/>
</dbReference>
<feature type="binding site" evidence="9">
    <location>
        <position position="16"/>
    </location>
    <ligand>
        <name>ATP</name>
        <dbReference type="ChEBI" id="CHEBI:30616"/>
    </ligand>
</feature>
<comment type="pathway">
    <text evidence="9">Cofactor biosynthesis; coenzyme A biosynthesis; CoA from (R)-pantothenate: step 4/5.</text>
</comment>
<feature type="binding site" evidence="9">
    <location>
        <begin position="86"/>
        <end position="88"/>
    </location>
    <ligand>
        <name>ATP</name>
        <dbReference type="ChEBI" id="CHEBI:30616"/>
    </ligand>
</feature>
<keyword evidence="6 9" id="KW-0460">Magnesium</keyword>
<feature type="binding site" evidence="9">
    <location>
        <position position="85"/>
    </location>
    <ligand>
        <name>substrate</name>
    </ligand>
</feature>
<dbReference type="GO" id="GO:0015937">
    <property type="term" value="P:coenzyme A biosynthetic process"/>
    <property type="evidence" value="ECO:0007669"/>
    <property type="project" value="UniProtKB-UniRule"/>
</dbReference>
<dbReference type="GO" id="GO:0005524">
    <property type="term" value="F:ATP binding"/>
    <property type="evidence" value="ECO:0007669"/>
    <property type="project" value="UniProtKB-KW"/>
</dbReference>
<gene>
    <name evidence="9" type="primary">coaD</name>
    <name evidence="11" type="ORF">SAMN02910344_01454</name>
</gene>
<reference evidence="11 12" key="1">
    <citation type="submission" date="2016-10" db="EMBL/GenBank/DDBJ databases">
        <authorList>
            <person name="Varghese N."/>
            <person name="Submissions S."/>
        </authorList>
    </citation>
    <scope>NUCLEOTIDE SEQUENCE [LARGE SCALE GENOMIC DNA]</scope>
    <source>
        <strain evidence="11 12">DSM 1361</strain>
    </source>
</reference>
<evidence type="ECO:0000256" key="2">
    <source>
        <dbReference type="ARBA" id="ARBA00022679"/>
    </source>
</evidence>
<keyword evidence="7 9" id="KW-0173">Coenzyme A biosynthesis</keyword>
<dbReference type="GO" id="GO:0005737">
    <property type="term" value="C:cytoplasm"/>
    <property type="evidence" value="ECO:0007669"/>
    <property type="project" value="UniProtKB-SubCell"/>
</dbReference>
<dbReference type="EMBL" id="FOXF01000026">
    <property type="protein sequence ID" value="SFP46492.1"/>
    <property type="molecule type" value="Genomic_DNA"/>
</dbReference>
<comment type="function">
    <text evidence="9">Reversibly transfers an adenylyl group from ATP to 4'-phosphopantetheine, yielding dephospho-CoA (dPCoA) and pyrophosphate.</text>
</comment>
<keyword evidence="3 9" id="KW-0548">Nucleotidyltransferase</keyword>
<dbReference type="InterPro" id="IPR001980">
    <property type="entry name" value="PPAT"/>
</dbReference>
<evidence type="ECO:0000256" key="6">
    <source>
        <dbReference type="ARBA" id="ARBA00022842"/>
    </source>
</evidence>
<dbReference type="Pfam" id="PF01467">
    <property type="entry name" value="CTP_transf_like"/>
    <property type="match status" value="1"/>
</dbReference>
<dbReference type="RefSeq" id="WP_093142408.1">
    <property type="nucleotide sequence ID" value="NZ_FOXF01000026.1"/>
</dbReference>
<keyword evidence="12" id="KW-1185">Reference proteome</keyword>
<comment type="similarity">
    <text evidence="9">Belongs to the bacterial CoaD family.</text>
</comment>
<sequence length="152" mass="17426">MLAVFPGTFDPFTKGHLDILKRAAKMVENITIAVCESPSKHTLFTLEQRVEMVKQCIHNPKINVIGFSGLLPNLLKELNADFLIRGVRNTIDFEYELSLTAMYRDFLPNLEVVMLPTDHKYSYISSTLVREIYKHGGDIKPYIPDEISSYFK</sequence>
<dbReference type="Gene3D" id="3.40.50.620">
    <property type="entry name" value="HUPs"/>
    <property type="match status" value="1"/>
</dbReference>
<feature type="domain" description="Cytidyltransferase-like" evidence="10">
    <location>
        <begin position="4"/>
        <end position="131"/>
    </location>
</feature>
<dbReference type="GO" id="GO:0004595">
    <property type="term" value="F:pantetheine-phosphate adenylyltransferase activity"/>
    <property type="evidence" value="ECO:0007669"/>
    <property type="project" value="UniProtKB-UniRule"/>
</dbReference>
<evidence type="ECO:0000256" key="8">
    <source>
        <dbReference type="ARBA" id="ARBA00029346"/>
    </source>
</evidence>
<dbReference type="InterPro" id="IPR004821">
    <property type="entry name" value="Cyt_trans-like"/>
</dbReference>
<keyword evidence="2 9" id="KW-0808">Transferase</keyword>
<feature type="binding site" evidence="9">
    <location>
        <position position="40"/>
    </location>
    <ligand>
        <name>substrate</name>
    </ligand>
</feature>
<dbReference type="Proteomes" id="UP000243745">
    <property type="component" value="Unassembled WGS sequence"/>
</dbReference>
<comment type="subunit">
    <text evidence="9">Homohexamer.</text>
</comment>
<evidence type="ECO:0000256" key="4">
    <source>
        <dbReference type="ARBA" id="ARBA00022741"/>
    </source>
</evidence>
<keyword evidence="1 9" id="KW-0963">Cytoplasm</keyword>
<evidence type="ECO:0000256" key="7">
    <source>
        <dbReference type="ARBA" id="ARBA00022993"/>
    </source>
</evidence>
<dbReference type="EC" id="2.7.7.3" evidence="9"/>
<dbReference type="InterPro" id="IPR014729">
    <property type="entry name" value="Rossmann-like_a/b/a_fold"/>
</dbReference>
<feature type="binding site" evidence="9">
    <location>
        <begin position="121"/>
        <end position="127"/>
    </location>
    <ligand>
        <name>ATP</name>
        <dbReference type="ChEBI" id="CHEBI:30616"/>
    </ligand>
</feature>
<evidence type="ECO:0000256" key="5">
    <source>
        <dbReference type="ARBA" id="ARBA00022840"/>
    </source>
</evidence>
<evidence type="ECO:0000256" key="1">
    <source>
        <dbReference type="ARBA" id="ARBA00022490"/>
    </source>
</evidence>
<dbReference type="SUPFAM" id="SSF52374">
    <property type="entry name" value="Nucleotidylyl transferase"/>
    <property type="match status" value="1"/>
</dbReference>
<feature type="binding site" evidence="9">
    <location>
        <position position="8"/>
    </location>
    <ligand>
        <name>substrate</name>
    </ligand>
</feature>
<evidence type="ECO:0000313" key="11">
    <source>
        <dbReference type="EMBL" id="SFP46492.1"/>
    </source>
</evidence>
<evidence type="ECO:0000313" key="12">
    <source>
        <dbReference type="Proteomes" id="UP000243745"/>
    </source>
</evidence>
<feature type="binding site" evidence="9">
    <location>
        <position position="96"/>
    </location>
    <ligand>
        <name>ATP</name>
        <dbReference type="ChEBI" id="CHEBI:30616"/>
    </ligand>
</feature>
<accession>A0A662ZHV0</accession>
<comment type="catalytic activity">
    <reaction evidence="8 9">
        <text>(R)-4'-phosphopantetheine + ATP + H(+) = 3'-dephospho-CoA + diphosphate</text>
        <dbReference type="Rhea" id="RHEA:19801"/>
        <dbReference type="ChEBI" id="CHEBI:15378"/>
        <dbReference type="ChEBI" id="CHEBI:30616"/>
        <dbReference type="ChEBI" id="CHEBI:33019"/>
        <dbReference type="ChEBI" id="CHEBI:57328"/>
        <dbReference type="ChEBI" id="CHEBI:61723"/>
        <dbReference type="EC" id="2.7.7.3"/>
    </reaction>
</comment>
<keyword evidence="5 9" id="KW-0067">ATP-binding</keyword>
<name>A0A662ZHV0_9GAMM</name>
<evidence type="ECO:0000256" key="3">
    <source>
        <dbReference type="ARBA" id="ARBA00022695"/>
    </source>
</evidence>